<sequence length="406" mass="43205">MWKASLLLAAVRADFDDAMVAAGQRGQRRAHKAGPALLDVLRVPVRTGCALTYAAGNRTLTFRGARRISFDPAQDCDGAWPACGAGAPRTPLLCSLGAGASRPPRRAPLALATSVTDFRFLWRFWRWAANTACYASQHDLPYYVFVGTPLKRATKRSAATTCPARKEELLGHTSKALSLHALAALGVADRVLFLDADIWIARHVPLRAFLEAAGAADVALPAPCYRQLFGAAVVLVRSTPWAAGFLATWFGLRCGPKDQPSLWHLVLRAAGLDGAAEEVLKLYHDERCVVDGALTKNECSCVASGRVAADDATCGYYAAWKAANRAFLAGGAFPPGAVVDAGDVYAVRRPTFVEGGRVAYLPNVGSGSLLCGAAAPLRHVKFLRKEDRDLPAACPALPPGTGWKGD</sequence>
<dbReference type="OrthoDB" id="204490at2759"/>
<evidence type="ECO:0000313" key="2">
    <source>
        <dbReference type="Proteomes" id="UP000789595"/>
    </source>
</evidence>
<protein>
    <recommendedName>
        <fullName evidence="3">Nucleotide-diphospho-sugar transferase domain-containing protein</fullName>
    </recommendedName>
</protein>
<evidence type="ECO:0008006" key="3">
    <source>
        <dbReference type="Google" id="ProtNLM"/>
    </source>
</evidence>
<accession>A0A8J2WW75</accession>
<name>A0A8J2WW75_9STRA</name>
<reference evidence="1" key="1">
    <citation type="submission" date="2021-11" db="EMBL/GenBank/DDBJ databases">
        <authorList>
            <consortium name="Genoscope - CEA"/>
            <person name="William W."/>
        </authorList>
    </citation>
    <scope>NUCLEOTIDE SEQUENCE</scope>
</reference>
<comment type="caution">
    <text evidence="1">The sequence shown here is derived from an EMBL/GenBank/DDBJ whole genome shotgun (WGS) entry which is preliminary data.</text>
</comment>
<gene>
    <name evidence="1" type="ORF">PECAL_2P12880</name>
</gene>
<proteinExistence type="predicted"/>
<organism evidence="1 2">
    <name type="scientific">Pelagomonas calceolata</name>
    <dbReference type="NCBI Taxonomy" id="35677"/>
    <lineage>
        <taxon>Eukaryota</taxon>
        <taxon>Sar</taxon>
        <taxon>Stramenopiles</taxon>
        <taxon>Ochrophyta</taxon>
        <taxon>Pelagophyceae</taxon>
        <taxon>Pelagomonadales</taxon>
        <taxon>Pelagomonadaceae</taxon>
        <taxon>Pelagomonas</taxon>
    </lineage>
</organism>
<dbReference type="AlphaFoldDB" id="A0A8J2WW75"/>
<keyword evidence="2" id="KW-1185">Reference proteome</keyword>
<dbReference type="EMBL" id="CAKKNE010000002">
    <property type="protein sequence ID" value="CAH0368230.1"/>
    <property type="molecule type" value="Genomic_DNA"/>
</dbReference>
<evidence type="ECO:0000313" key="1">
    <source>
        <dbReference type="EMBL" id="CAH0368230.1"/>
    </source>
</evidence>
<dbReference type="Proteomes" id="UP000789595">
    <property type="component" value="Unassembled WGS sequence"/>
</dbReference>